<name>A0A2P8DID8_9ACTN</name>
<gene>
    <name evidence="1" type="ORF">CLV30_12435</name>
</gene>
<evidence type="ECO:0008006" key="3">
    <source>
        <dbReference type="Google" id="ProtNLM"/>
    </source>
</evidence>
<dbReference type="EMBL" id="PYGE01000024">
    <property type="protein sequence ID" value="PSK96951.1"/>
    <property type="molecule type" value="Genomic_DNA"/>
</dbReference>
<reference evidence="1 2" key="1">
    <citation type="submission" date="2018-03" db="EMBL/GenBank/DDBJ databases">
        <title>Genomic Encyclopedia of Archaeal and Bacterial Type Strains, Phase II (KMG-II): from individual species to whole genera.</title>
        <authorList>
            <person name="Goeker M."/>
        </authorList>
    </citation>
    <scope>NUCLEOTIDE SEQUENCE [LARGE SCALE GENOMIC DNA]</scope>
    <source>
        <strain evidence="1 2">DSM 45211</strain>
    </source>
</reference>
<organism evidence="1 2">
    <name type="scientific">Haloactinopolyspora alba</name>
    <dbReference type="NCBI Taxonomy" id="648780"/>
    <lineage>
        <taxon>Bacteria</taxon>
        <taxon>Bacillati</taxon>
        <taxon>Actinomycetota</taxon>
        <taxon>Actinomycetes</taxon>
        <taxon>Jiangellales</taxon>
        <taxon>Jiangellaceae</taxon>
        <taxon>Haloactinopolyspora</taxon>
    </lineage>
</organism>
<evidence type="ECO:0000313" key="1">
    <source>
        <dbReference type="EMBL" id="PSK96951.1"/>
    </source>
</evidence>
<sequence>MSLRHRLQILLDDERHERVVAIAQARHVSVATVVREAIDRGLPDTETHRSDAARRLLDASSMEVPDVDELLEELDELRGHRA</sequence>
<evidence type="ECO:0000313" key="2">
    <source>
        <dbReference type="Proteomes" id="UP000243528"/>
    </source>
</evidence>
<dbReference type="Proteomes" id="UP000243528">
    <property type="component" value="Unassembled WGS sequence"/>
</dbReference>
<keyword evidence="2" id="KW-1185">Reference proteome</keyword>
<accession>A0A2P8DID8</accession>
<proteinExistence type="predicted"/>
<comment type="caution">
    <text evidence="1">The sequence shown here is derived from an EMBL/GenBank/DDBJ whole genome shotgun (WGS) entry which is preliminary data.</text>
</comment>
<dbReference type="AlphaFoldDB" id="A0A2P8DID8"/>
<protein>
    <recommendedName>
        <fullName evidence="3">Ribbon-helix-helix CopG family protein</fullName>
    </recommendedName>
</protein>